<dbReference type="RefSeq" id="WP_008845156.1">
    <property type="nucleotide sequence ID" value="NZ_BAEN01000052.1"/>
</dbReference>
<dbReference type="GO" id="GO:0002143">
    <property type="term" value="P:tRNA wobble position uridine thiolation"/>
    <property type="evidence" value="ECO:0007669"/>
    <property type="project" value="TreeGrafter"/>
</dbReference>
<evidence type="ECO:0000313" key="5">
    <source>
        <dbReference type="EMBL" id="GAC15351.1"/>
    </source>
</evidence>
<dbReference type="EMBL" id="BAEN01000052">
    <property type="protein sequence ID" value="GAC15351.1"/>
    <property type="molecule type" value="Genomic_DNA"/>
</dbReference>
<evidence type="ECO:0000256" key="1">
    <source>
        <dbReference type="ARBA" id="ARBA00004496"/>
    </source>
</evidence>
<dbReference type="Proteomes" id="UP000006334">
    <property type="component" value="Unassembled WGS sequence"/>
</dbReference>
<dbReference type="eggNOG" id="COG1553">
    <property type="taxonomic scope" value="Bacteria"/>
</dbReference>
<dbReference type="Gene3D" id="3.40.1260.10">
    <property type="entry name" value="DsrEFH-like"/>
    <property type="match status" value="1"/>
</dbReference>
<dbReference type="OrthoDB" id="9787483at2"/>
<accession>K6XUM0</accession>
<dbReference type="InterPro" id="IPR017463">
    <property type="entry name" value="Sulphur_relay_TusD/DsrE"/>
</dbReference>
<keyword evidence="6" id="KW-1185">Reference proteome</keyword>
<name>K6XUM0_9ALTE</name>
<protein>
    <submittedName>
        <fullName evidence="5">Sulfurtransferase tusD homolog</fullName>
    </submittedName>
</protein>
<proteinExistence type="inferred from homology"/>
<evidence type="ECO:0000313" key="6">
    <source>
        <dbReference type="Proteomes" id="UP000006334"/>
    </source>
</evidence>
<dbReference type="GO" id="GO:1990228">
    <property type="term" value="C:sulfurtransferase complex"/>
    <property type="evidence" value="ECO:0007669"/>
    <property type="project" value="TreeGrafter"/>
</dbReference>
<evidence type="ECO:0000256" key="3">
    <source>
        <dbReference type="ARBA" id="ARBA00022490"/>
    </source>
</evidence>
<sequence>MARFSIIVTSASLDSQGCYSAYRFTQTAITNGHQISGVFFYQSGVNIANTFQTMLSDELALYPKWVDLANEHKIPLQVCVTAANRRGIISEQDAIQNDTPELFNLKPPFQSVGIGELVSMLNESDRSIQF</sequence>
<dbReference type="PANTHER" id="PTHR34874:SF3">
    <property type="entry name" value="SULFURTRANSFERASE TUSD"/>
    <property type="match status" value="1"/>
</dbReference>
<dbReference type="NCBIfam" id="TIGR03012">
    <property type="entry name" value="sulf_tusD_dsrE"/>
    <property type="match status" value="1"/>
</dbReference>
<evidence type="ECO:0000256" key="2">
    <source>
        <dbReference type="ARBA" id="ARBA00007067"/>
    </source>
</evidence>
<dbReference type="AlphaFoldDB" id="K6XUM0"/>
<dbReference type="STRING" id="1127673.GLIP_2730"/>
<dbReference type="PANTHER" id="PTHR34874">
    <property type="entry name" value="PROTEIN YCHN"/>
    <property type="match status" value="1"/>
</dbReference>
<dbReference type="GO" id="GO:0016783">
    <property type="term" value="F:sulfurtransferase activity"/>
    <property type="evidence" value="ECO:0007669"/>
    <property type="project" value="InterPro"/>
</dbReference>
<dbReference type="NCBIfam" id="NF001237">
    <property type="entry name" value="PRK00207.1"/>
    <property type="match status" value="1"/>
</dbReference>
<gene>
    <name evidence="5" type="primary">tusD</name>
    <name evidence="5" type="ORF">GLIP_2730</name>
</gene>
<keyword evidence="4 5" id="KW-0808">Transferase</keyword>
<dbReference type="GO" id="GO:0097163">
    <property type="term" value="F:sulfur carrier activity"/>
    <property type="evidence" value="ECO:0007669"/>
    <property type="project" value="TreeGrafter"/>
</dbReference>
<comment type="subcellular location">
    <subcellularLocation>
        <location evidence="1">Cytoplasm</location>
    </subcellularLocation>
</comment>
<organism evidence="5 6">
    <name type="scientific">Aliiglaciecola lipolytica E3</name>
    <dbReference type="NCBI Taxonomy" id="1127673"/>
    <lineage>
        <taxon>Bacteria</taxon>
        <taxon>Pseudomonadati</taxon>
        <taxon>Pseudomonadota</taxon>
        <taxon>Gammaproteobacteria</taxon>
        <taxon>Alteromonadales</taxon>
        <taxon>Alteromonadaceae</taxon>
        <taxon>Aliiglaciecola</taxon>
    </lineage>
</organism>
<dbReference type="SUPFAM" id="SSF75169">
    <property type="entry name" value="DsrEFH-like"/>
    <property type="match status" value="1"/>
</dbReference>
<reference evidence="5 6" key="1">
    <citation type="journal article" date="2017" name="Antonie Van Leeuwenhoek">
        <title>Rhizobium rhizosphaerae sp. nov., a novel species isolated from rice rhizosphere.</title>
        <authorList>
            <person name="Zhao J.J."/>
            <person name="Zhang J."/>
            <person name="Zhang R.J."/>
            <person name="Zhang C.W."/>
            <person name="Yin H.Q."/>
            <person name="Zhang X.X."/>
        </authorList>
    </citation>
    <scope>NUCLEOTIDE SEQUENCE [LARGE SCALE GENOMIC DNA]</scope>
    <source>
        <strain evidence="5 6">E3</strain>
    </source>
</reference>
<comment type="similarity">
    <text evidence="2">Belongs to the DsrE/TusD family.</text>
</comment>
<dbReference type="InterPro" id="IPR027396">
    <property type="entry name" value="DsrEFH-like"/>
</dbReference>
<keyword evidence="3" id="KW-0963">Cytoplasm</keyword>
<dbReference type="InterPro" id="IPR003787">
    <property type="entry name" value="Sulphur_relay_DsrE/F-like"/>
</dbReference>
<comment type="caution">
    <text evidence="5">The sequence shown here is derived from an EMBL/GenBank/DDBJ whole genome shotgun (WGS) entry which is preliminary data.</text>
</comment>
<evidence type="ECO:0000256" key="4">
    <source>
        <dbReference type="ARBA" id="ARBA00022679"/>
    </source>
</evidence>
<dbReference type="Pfam" id="PF02635">
    <property type="entry name" value="DsrE"/>
    <property type="match status" value="1"/>
</dbReference>